<proteinExistence type="predicted"/>
<protein>
    <recommendedName>
        <fullName evidence="5">WG repeat-containing protein</fullName>
    </recommendedName>
</protein>
<name>A0A372NU47_9SPHI</name>
<dbReference type="Proteomes" id="UP000264217">
    <property type="component" value="Unassembled WGS sequence"/>
</dbReference>
<evidence type="ECO:0000256" key="1">
    <source>
        <dbReference type="SAM" id="MobiDB-lite"/>
    </source>
</evidence>
<organism evidence="3 4">
    <name type="scientific">Mucilaginibacter conchicola</name>
    <dbReference type="NCBI Taxonomy" id="2303333"/>
    <lineage>
        <taxon>Bacteria</taxon>
        <taxon>Pseudomonadati</taxon>
        <taxon>Bacteroidota</taxon>
        <taxon>Sphingobacteriia</taxon>
        <taxon>Sphingobacteriales</taxon>
        <taxon>Sphingobacteriaceae</taxon>
        <taxon>Mucilaginibacter</taxon>
    </lineage>
</organism>
<feature type="region of interest" description="Disordered" evidence="1">
    <location>
        <begin position="36"/>
        <end position="67"/>
    </location>
</feature>
<feature type="compositionally biased region" description="Low complexity" evidence="1">
    <location>
        <begin position="41"/>
        <end position="63"/>
    </location>
</feature>
<reference evidence="3 4" key="1">
    <citation type="submission" date="2018-08" db="EMBL/GenBank/DDBJ databases">
        <title>Mucilaginibacter sp. MYSH2.</title>
        <authorList>
            <person name="Seo T."/>
        </authorList>
    </citation>
    <scope>NUCLEOTIDE SEQUENCE [LARGE SCALE GENOMIC DNA]</scope>
    <source>
        <strain evidence="3 4">MYSH2</strain>
    </source>
</reference>
<sequence>MKPITILCAILLLAAQSSHAQFFNKLKQKAQQAVSGAVSGSQSNQQTSSNNNDDSNAPSSSPTGFDASKYGKPAFALEQGERVVYGEATLSIVNNQAVVKVVTSKDRQYYLYEGGVRKGPFNTPPVDKLDSWKAGNGYYFDRDSKETDWQPYVVKGQLMVDGKSYGAMTTMTKFYHNKAKRKFYGIGMQVGMQGYNTYLVSDKGNRKLSFPTDQLIISDNDELGGVMINATQYNAKTTEDAYKIVTNDDFYVLLTNGKTLGPFAAVQADRTILDNNGNLIQVSTGRKAVFLNGKQTISFGNNMNGDGKAFVSSTGKSGAWFERGSLFFSDGTQVIDYAIQPAISTENGKEILNWLSIQNKQVYVCKKDL</sequence>
<evidence type="ECO:0008006" key="5">
    <source>
        <dbReference type="Google" id="ProtNLM"/>
    </source>
</evidence>
<evidence type="ECO:0000313" key="3">
    <source>
        <dbReference type="EMBL" id="RFZ92421.1"/>
    </source>
</evidence>
<keyword evidence="4" id="KW-1185">Reference proteome</keyword>
<evidence type="ECO:0000256" key="2">
    <source>
        <dbReference type="SAM" id="SignalP"/>
    </source>
</evidence>
<dbReference type="OrthoDB" id="792040at2"/>
<feature type="chain" id="PRO_5016704622" description="WG repeat-containing protein" evidence="2">
    <location>
        <begin position="21"/>
        <end position="369"/>
    </location>
</feature>
<dbReference type="EMBL" id="QWDC01000002">
    <property type="protein sequence ID" value="RFZ92421.1"/>
    <property type="molecule type" value="Genomic_DNA"/>
</dbReference>
<dbReference type="AlphaFoldDB" id="A0A372NU47"/>
<keyword evidence="2" id="KW-0732">Signal</keyword>
<comment type="caution">
    <text evidence="3">The sequence shown here is derived from an EMBL/GenBank/DDBJ whole genome shotgun (WGS) entry which is preliminary data.</text>
</comment>
<gene>
    <name evidence="3" type="ORF">D0C36_13415</name>
</gene>
<accession>A0A372NU47</accession>
<evidence type="ECO:0000313" key="4">
    <source>
        <dbReference type="Proteomes" id="UP000264217"/>
    </source>
</evidence>
<feature type="signal peptide" evidence="2">
    <location>
        <begin position="1"/>
        <end position="20"/>
    </location>
</feature>
<dbReference type="RefSeq" id="WP_117392131.1">
    <property type="nucleotide sequence ID" value="NZ_QWDC01000002.1"/>
</dbReference>